<dbReference type="EMBL" id="QPFP01000010">
    <property type="protein sequence ID" value="TEB34102.1"/>
    <property type="molecule type" value="Genomic_DNA"/>
</dbReference>
<dbReference type="PANTHER" id="PTHR43441:SF11">
    <property type="entry name" value="RIBOSOMAL-PROTEIN-SERINE ACETYLTRANSFERASE"/>
    <property type="match status" value="1"/>
</dbReference>
<protein>
    <submittedName>
        <fullName evidence="3">Acyl-CoA N-acyltransferase</fullName>
    </submittedName>
</protein>
<dbReference type="Pfam" id="PF13302">
    <property type="entry name" value="Acetyltransf_3"/>
    <property type="match status" value="1"/>
</dbReference>
<keyword evidence="4" id="KW-1185">Reference proteome</keyword>
<proteinExistence type="predicted"/>
<evidence type="ECO:0000313" key="4">
    <source>
        <dbReference type="Proteomes" id="UP000298030"/>
    </source>
</evidence>
<dbReference type="GO" id="GO:1990189">
    <property type="term" value="F:protein N-terminal-serine acetyltransferase activity"/>
    <property type="evidence" value="ECO:0007669"/>
    <property type="project" value="TreeGrafter"/>
</dbReference>
<dbReference type="PANTHER" id="PTHR43441">
    <property type="entry name" value="RIBOSOMAL-PROTEIN-SERINE ACETYLTRANSFERASE"/>
    <property type="match status" value="1"/>
</dbReference>
<dbReference type="PROSITE" id="PS51186">
    <property type="entry name" value="GNAT"/>
    <property type="match status" value="1"/>
</dbReference>
<dbReference type="InterPro" id="IPR016181">
    <property type="entry name" value="Acyl_CoA_acyltransferase"/>
</dbReference>
<keyword evidence="3" id="KW-0808">Transferase</keyword>
<sequence>MAVSEEFITLYSPTKRVKLTSPIPELDESIAALRCAPTTLRYLKFFPETFSTEEARARRESRAKETNLIDLYVFALGDDGEYELAGSTGVFNVDNLFKCCEGGILVAPKFVGKGLTAEIFYTLFQYMFDEKGFHRMSFETSMENEPMRGWFEKAAGIRLEGVKKEWWTDKQGGWTDVASYALLEREWREDVKGRMEKRMSAKSGRS</sequence>
<evidence type="ECO:0000313" key="3">
    <source>
        <dbReference type="EMBL" id="TEB34102.1"/>
    </source>
</evidence>
<keyword evidence="3" id="KW-0012">Acyltransferase</keyword>
<dbReference type="GO" id="GO:0008999">
    <property type="term" value="F:protein-N-terminal-alanine acetyltransferase activity"/>
    <property type="evidence" value="ECO:0007669"/>
    <property type="project" value="TreeGrafter"/>
</dbReference>
<dbReference type="AlphaFoldDB" id="A0A4Y7TKN2"/>
<dbReference type="Gene3D" id="3.40.630.30">
    <property type="match status" value="1"/>
</dbReference>
<evidence type="ECO:0000259" key="1">
    <source>
        <dbReference type="PROSITE" id="PS51186"/>
    </source>
</evidence>
<name>A0A4Y7TKN2_COPMI</name>
<dbReference type="OrthoDB" id="64477at2759"/>
<dbReference type="GO" id="GO:0005737">
    <property type="term" value="C:cytoplasm"/>
    <property type="evidence" value="ECO:0007669"/>
    <property type="project" value="TreeGrafter"/>
</dbReference>
<feature type="domain" description="N-acetyltransferase" evidence="1">
    <location>
        <begin position="21"/>
        <end position="189"/>
    </location>
</feature>
<dbReference type="SUPFAM" id="SSF55729">
    <property type="entry name" value="Acyl-CoA N-acyltransferases (Nat)"/>
    <property type="match status" value="1"/>
</dbReference>
<organism evidence="3 4">
    <name type="scientific">Coprinellus micaceus</name>
    <name type="common">Glistening ink-cap mushroom</name>
    <name type="synonym">Coprinus micaceus</name>
    <dbReference type="NCBI Taxonomy" id="71717"/>
    <lineage>
        <taxon>Eukaryota</taxon>
        <taxon>Fungi</taxon>
        <taxon>Dikarya</taxon>
        <taxon>Basidiomycota</taxon>
        <taxon>Agaricomycotina</taxon>
        <taxon>Agaricomycetes</taxon>
        <taxon>Agaricomycetidae</taxon>
        <taxon>Agaricales</taxon>
        <taxon>Agaricineae</taxon>
        <taxon>Psathyrellaceae</taxon>
        <taxon>Coprinellus</taxon>
    </lineage>
</organism>
<dbReference type="InterPro" id="IPR051908">
    <property type="entry name" value="Ribosomal_N-acetyltransferase"/>
</dbReference>
<gene>
    <name evidence="2" type="ORF">FA13DRAFT_1652657</name>
    <name evidence="3" type="ORF">FA13DRAFT_1753760</name>
</gene>
<accession>A0A4Y7TKN2</accession>
<reference evidence="3 4" key="1">
    <citation type="journal article" date="2019" name="Nat. Ecol. Evol.">
        <title>Megaphylogeny resolves global patterns of mushroom evolution.</title>
        <authorList>
            <person name="Varga T."/>
            <person name="Krizsan K."/>
            <person name="Foldi C."/>
            <person name="Dima B."/>
            <person name="Sanchez-Garcia M."/>
            <person name="Sanchez-Ramirez S."/>
            <person name="Szollosi G.J."/>
            <person name="Szarkandi J.G."/>
            <person name="Papp V."/>
            <person name="Albert L."/>
            <person name="Andreopoulos W."/>
            <person name="Angelini C."/>
            <person name="Antonin V."/>
            <person name="Barry K.W."/>
            <person name="Bougher N.L."/>
            <person name="Buchanan P."/>
            <person name="Buyck B."/>
            <person name="Bense V."/>
            <person name="Catcheside P."/>
            <person name="Chovatia M."/>
            <person name="Cooper J."/>
            <person name="Damon W."/>
            <person name="Desjardin D."/>
            <person name="Finy P."/>
            <person name="Geml J."/>
            <person name="Haridas S."/>
            <person name="Hughes K."/>
            <person name="Justo A."/>
            <person name="Karasinski D."/>
            <person name="Kautmanova I."/>
            <person name="Kiss B."/>
            <person name="Kocsube S."/>
            <person name="Kotiranta H."/>
            <person name="LaButti K.M."/>
            <person name="Lechner B.E."/>
            <person name="Liimatainen K."/>
            <person name="Lipzen A."/>
            <person name="Lukacs Z."/>
            <person name="Mihaltcheva S."/>
            <person name="Morgado L.N."/>
            <person name="Niskanen T."/>
            <person name="Noordeloos M.E."/>
            <person name="Ohm R.A."/>
            <person name="Ortiz-Santana B."/>
            <person name="Ovrebo C."/>
            <person name="Racz N."/>
            <person name="Riley R."/>
            <person name="Savchenko A."/>
            <person name="Shiryaev A."/>
            <person name="Soop K."/>
            <person name="Spirin V."/>
            <person name="Szebenyi C."/>
            <person name="Tomsovsky M."/>
            <person name="Tulloss R.E."/>
            <person name="Uehling J."/>
            <person name="Grigoriev I.V."/>
            <person name="Vagvolgyi C."/>
            <person name="Papp T."/>
            <person name="Martin F.M."/>
            <person name="Miettinen O."/>
            <person name="Hibbett D.S."/>
            <person name="Nagy L.G."/>
        </authorList>
    </citation>
    <scope>NUCLEOTIDE SEQUENCE [LARGE SCALE GENOMIC DNA]</scope>
    <source>
        <strain evidence="3 4">FP101781</strain>
    </source>
</reference>
<dbReference type="STRING" id="71717.A0A4Y7TKN2"/>
<dbReference type="InterPro" id="IPR000182">
    <property type="entry name" value="GNAT_dom"/>
</dbReference>
<dbReference type="Proteomes" id="UP000298030">
    <property type="component" value="Unassembled WGS sequence"/>
</dbReference>
<comment type="caution">
    <text evidence="3">The sequence shown here is derived from an EMBL/GenBank/DDBJ whole genome shotgun (WGS) entry which is preliminary data.</text>
</comment>
<evidence type="ECO:0000313" key="2">
    <source>
        <dbReference type="EMBL" id="TEB12330.1"/>
    </source>
</evidence>
<dbReference type="EMBL" id="QPFP01000433">
    <property type="protein sequence ID" value="TEB12330.1"/>
    <property type="molecule type" value="Genomic_DNA"/>
</dbReference>